<dbReference type="Proteomes" id="UP001595692">
    <property type="component" value="Unassembled WGS sequence"/>
</dbReference>
<dbReference type="SUPFAM" id="SSF110849">
    <property type="entry name" value="ParB/Sulfiredoxin"/>
    <property type="match status" value="1"/>
</dbReference>
<dbReference type="Gene3D" id="1.10.8.10">
    <property type="entry name" value="DNA helicase RuvA subunit, C-terminal domain"/>
    <property type="match status" value="1"/>
</dbReference>
<dbReference type="Pfam" id="PF08857">
    <property type="entry name" value="ParBc_2"/>
    <property type="match status" value="1"/>
</dbReference>
<proteinExistence type="predicted"/>
<evidence type="ECO:0000313" key="1">
    <source>
        <dbReference type="EMBL" id="MFC3914599.1"/>
    </source>
</evidence>
<accession>A0ABV8CRV4</accession>
<dbReference type="InterPro" id="IPR014956">
    <property type="entry name" value="ParBc_2"/>
</dbReference>
<dbReference type="InterPro" id="IPR036086">
    <property type="entry name" value="ParB/Sulfiredoxin_sf"/>
</dbReference>
<dbReference type="EMBL" id="JBHSAF010000014">
    <property type="protein sequence ID" value="MFC3914599.1"/>
    <property type="molecule type" value="Genomic_DNA"/>
</dbReference>
<gene>
    <name evidence="1" type="ORF">ACFOSS_14180</name>
</gene>
<name>A0ABV8CRV4_9GAMM</name>
<protein>
    <submittedName>
        <fullName evidence="1">ParB-like protein</fullName>
    </submittedName>
</protein>
<dbReference type="RefSeq" id="WP_377153639.1">
    <property type="nucleotide sequence ID" value="NZ_JBHSAF010000014.1"/>
</dbReference>
<evidence type="ECO:0000313" key="2">
    <source>
        <dbReference type="Proteomes" id="UP001595692"/>
    </source>
</evidence>
<comment type="caution">
    <text evidence="1">The sequence shown here is derived from an EMBL/GenBank/DDBJ whole genome shotgun (WGS) entry which is preliminary data.</text>
</comment>
<reference evidence="2" key="1">
    <citation type="journal article" date="2019" name="Int. J. Syst. Evol. Microbiol.">
        <title>The Global Catalogue of Microorganisms (GCM) 10K type strain sequencing project: providing services to taxonomists for standard genome sequencing and annotation.</title>
        <authorList>
            <consortium name="The Broad Institute Genomics Platform"/>
            <consortium name="The Broad Institute Genome Sequencing Center for Infectious Disease"/>
            <person name="Wu L."/>
            <person name="Ma J."/>
        </authorList>
    </citation>
    <scope>NUCLEOTIDE SEQUENCE [LARGE SCALE GENOMIC DNA]</scope>
    <source>
        <strain evidence="2">CCUG 54939</strain>
    </source>
</reference>
<dbReference type="CDD" id="cd16390">
    <property type="entry name" value="ParB_N_Srx_like"/>
    <property type="match status" value="1"/>
</dbReference>
<keyword evidence="2" id="KW-1185">Reference proteome</keyword>
<sequence length="246" mass="28324">MSPLRQRWLRLIDLPRRCVVFCLLTLFSPLLAAKSHLHECNADLDVGSRCRLPMHMLHPTQPGVGLLQVEEETKKLKSKSPNKLMEYARKKRIPVVIGPDGQFWLVDRHHLTRALWALGVREVPVEIEGRLDDAGTFWQQMQQHHWAWLQDEHGHAVSPQQLPRHIALLPDYPYRSLAGFAEDAGLFRKEEQRFFVEFAWAQYLGEKLKWRPVTRDSLPTLLKASEIFACLPDAAKLPGYPGKGCN</sequence>
<dbReference type="Gene3D" id="3.90.1530.10">
    <property type="entry name" value="Conserved hypothetical protein from pyrococcus furiosus pfu- 392566-001, ParB domain"/>
    <property type="match status" value="1"/>
</dbReference>
<organism evidence="1 2">
    <name type="scientific">Pseudaeromonas sharmana</name>
    <dbReference type="NCBI Taxonomy" id="328412"/>
    <lineage>
        <taxon>Bacteria</taxon>
        <taxon>Pseudomonadati</taxon>
        <taxon>Pseudomonadota</taxon>
        <taxon>Gammaproteobacteria</taxon>
        <taxon>Aeromonadales</taxon>
        <taxon>Aeromonadaceae</taxon>
        <taxon>Pseudaeromonas</taxon>
    </lineage>
</organism>